<feature type="chain" id="PRO_5031478772" evidence="1">
    <location>
        <begin position="21"/>
        <end position="333"/>
    </location>
</feature>
<name>A0A7U2I8P6_PHANO</name>
<sequence>MYGPTTWTFVAQLLISGSHAQNSSAATCDDVKSFARPWNSSTTREIQALKVQLGQGEAYTLSNDSAKKWELSLRVQPQLWANGTPTPEDPGYLQTLFLDTKDSNMTNIGSCHQTIQVSAGLQGYLLPKSTLERSVGDNKDCSEMLTNKCVQALKSRALDEALNFGMRYGKCLGMNNTLPEECSGMPSTFDRSREMNLTFLDSAESGRGIPNSRFSPDTECSSVNASSTHILTGTDRSLYYDQAVRMPLIDVVTFWPNRSSGPRPGYSSDDVRFEVFCLRPDDDIEDGSAVPMGAADLLREKDAKFPIGSGAVALKQGVLGWMGVAVMGIMLVL</sequence>
<organism evidence="2 3">
    <name type="scientific">Phaeosphaeria nodorum (strain SN15 / ATCC MYA-4574 / FGSC 10173)</name>
    <name type="common">Glume blotch fungus</name>
    <name type="synonym">Parastagonospora nodorum</name>
    <dbReference type="NCBI Taxonomy" id="321614"/>
    <lineage>
        <taxon>Eukaryota</taxon>
        <taxon>Fungi</taxon>
        <taxon>Dikarya</taxon>
        <taxon>Ascomycota</taxon>
        <taxon>Pezizomycotina</taxon>
        <taxon>Dothideomycetes</taxon>
        <taxon>Pleosporomycetidae</taxon>
        <taxon>Pleosporales</taxon>
        <taxon>Pleosporineae</taxon>
        <taxon>Phaeosphaeriaceae</taxon>
        <taxon>Parastagonospora</taxon>
    </lineage>
</organism>
<dbReference type="VEuPathDB" id="FungiDB:JI435_111800"/>
<dbReference type="AlphaFoldDB" id="A0A7U2I8P6"/>
<feature type="signal peptide" evidence="1">
    <location>
        <begin position="1"/>
        <end position="20"/>
    </location>
</feature>
<accession>A0A7U2I8P6</accession>
<dbReference type="OrthoDB" id="3766473at2759"/>
<evidence type="ECO:0000313" key="3">
    <source>
        <dbReference type="Proteomes" id="UP000663193"/>
    </source>
</evidence>
<protein>
    <submittedName>
        <fullName evidence="2">Uncharacterized protein</fullName>
    </submittedName>
</protein>
<evidence type="ECO:0000256" key="1">
    <source>
        <dbReference type="SAM" id="SignalP"/>
    </source>
</evidence>
<dbReference type="Proteomes" id="UP000663193">
    <property type="component" value="Chromosome 18"/>
</dbReference>
<dbReference type="OMA" id="NIGSCHQ"/>
<keyword evidence="3" id="KW-1185">Reference proteome</keyword>
<evidence type="ECO:0000313" key="2">
    <source>
        <dbReference type="EMBL" id="QRD05283.1"/>
    </source>
</evidence>
<gene>
    <name evidence="2" type="ORF">JI435_111800</name>
</gene>
<proteinExistence type="predicted"/>
<dbReference type="EMBL" id="CP069040">
    <property type="protein sequence ID" value="QRD05283.1"/>
    <property type="molecule type" value="Genomic_DNA"/>
</dbReference>
<reference evidence="3" key="1">
    <citation type="journal article" date="2021" name="BMC Genomics">
        <title>Chromosome-level genome assembly and manually-curated proteome of model necrotroph Parastagonospora nodorum Sn15 reveals a genome-wide trove of candidate effector homologs, and redundancy of virulence-related functions within an accessory chromosome.</title>
        <authorList>
            <person name="Bertazzoni S."/>
            <person name="Jones D.A.B."/>
            <person name="Phan H.T."/>
            <person name="Tan K.-C."/>
            <person name="Hane J.K."/>
        </authorList>
    </citation>
    <scope>NUCLEOTIDE SEQUENCE [LARGE SCALE GENOMIC DNA]</scope>
    <source>
        <strain evidence="3">SN15 / ATCC MYA-4574 / FGSC 10173)</strain>
    </source>
</reference>
<keyword evidence="1" id="KW-0732">Signal</keyword>